<evidence type="ECO:0000256" key="6">
    <source>
        <dbReference type="RuleBase" id="RU364082"/>
    </source>
</evidence>
<dbReference type="PANTHER" id="PTHR10491:SF4">
    <property type="entry name" value="METHIONINE ADENOSYLTRANSFERASE 2 SUBUNIT BETA"/>
    <property type="match status" value="1"/>
</dbReference>
<dbReference type="CDD" id="cd05254">
    <property type="entry name" value="dTDP_HR_like_SDR_e"/>
    <property type="match status" value="1"/>
</dbReference>
<comment type="similarity">
    <text evidence="2 6">Belongs to the dTDP-4-dehydrorhamnose reductase family.</text>
</comment>
<keyword evidence="6" id="KW-0560">Oxidoreductase</keyword>
<dbReference type="RefSeq" id="WP_171606124.1">
    <property type="nucleotide sequence ID" value="NZ_WHPF01000002.1"/>
</dbReference>
<evidence type="ECO:0000256" key="4">
    <source>
        <dbReference type="ARBA" id="ARBA00017099"/>
    </source>
</evidence>
<evidence type="ECO:0000313" key="9">
    <source>
        <dbReference type="Proteomes" id="UP000598971"/>
    </source>
</evidence>
<dbReference type="PROSITE" id="PS51257">
    <property type="entry name" value="PROKAR_LIPOPROTEIN"/>
    <property type="match status" value="1"/>
</dbReference>
<dbReference type="Proteomes" id="UP000598971">
    <property type="component" value="Unassembled WGS sequence"/>
</dbReference>
<dbReference type="PANTHER" id="PTHR10491">
    <property type="entry name" value="DTDP-4-DEHYDRORHAMNOSE REDUCTASE"/>
    <property type="match status" value="1"/>
</dbReference>
<dbReference type="GO" id="GO:0005829">
    <property type="term" value="C:cytosol"/>
    <property type="evidence" value="ECO:0007669"/>
    <property type="project" value="TreeGrafter"/>
</dbReference>
<dbReference type="GO" id="GO:0019305">
    <property type="term" value="P:dTDP-rhamnose biosynthetic process"/>
    <property type="evidence" value="ECO:0007669"/>
    <property type="project" value="UniProtKB-UniPathway"/>
</dbReference>
<protein>
    <recommendedName>
        <fullName evidence="4 6">dTDP-4-dehydrorhamnose reductase</fullName>
        <ecNumber evidence="3 6">1.1.1.133</ecNumber>
    </recommendedName>
</protein>
<name>A0A8J8FD62_9BACT</name>
<dbReference type="Pfam" id="PF04321">
    <property type="entry name" value="RmlD_sub_bind"/>
    <property type="match status" value="1"/>
</dbReference>
<evidence type="ECO:0000259" key="7">
    <source>
        <dbReference type="Pfam" id="PF04321"/>
    </source>
</evidence>
<dbReference type="EC" id="1.1.1.133" evidence="3 6"/>
<dbReference type="InterPro" id="IPR005913">
    <property type="entry name" value="dTDP_dehydrorham_reduct"/>
</dbReference>
<keyword evidence="9" id="KW-1185">Reference proteome</keyword>
<dbReference type="GO" id="GO:0008831">
    <property type="term" value="F:dTDP-4-dehydrorhamnose reductase activity"/>
    <property type="evidence" value="ECO:0007669"/>
    <property type="project" value="UniProtKB-EC"/>
</dbReference>
<comment type="catalytic activity">
    <reaction evidence="5">
        <text>dTDP-beta-L-rhamnose + NADP(+) = dTDP-4-dehydro-beta-L-rhamnose + NADPH + H(+)</text>
        <dbReference type="Rhea" id="RHEA:21796"/>
        <dbReference type="ChEBI" id="CHEBI:15378"/>
        <dbReference type="ChEBI" id="CHEBI:57510"/>
        <dbReference type="ChEBI" id="CHEBI:57783"/>
        <dbReference type="ChEBI" id="CHEBI:58349"/>
        <dbReference type="ChEBI" id="CHEBI:62830"/>
        <dbReference type="EC" id="1.1.1.133"/>
    </reaction>
</comment>
<dbReference type="AlphaFoldDB" id="A0A8J8FD62"/>
<organism evidence="8 9">
    <name type="scientific">Limnovirga soli</name>
    <dbReference type="NCBI Taxonomy" id="2656915"/>
    <lineage>
        <taxon>Bacteria</taxon>
        <taxon>Pseudomonadati</taxon>
        <taxon>Bacteroidota</taxon>
        <taxon>Chitinophagia</taxon>
        <taxon>Chitinophagales</taxon>
        <taxon>Chitinophagaceae</taxon>
        <taxon>Limnovirga</taxon>
    </lineage>
</organism>
<evidence type="ECO:0000256" key="2">
    <source>
        <dbReference type="ARBA" id="ARBA00010944"/>
    </source>
</evidence>
<dbReference type="SUPFAM" id="SSF51735">
    <property type="entry name" value="NAD(P)-binding Rossmann-fold domains"/>
    <property type="match status" value="1"/>
</dbReference>
<keyword evidence="6" id="KW-0521">NADP</keyword>
<comment type="pathway">
    <text evidence="1 6">Carbohydrate biosynthesis; dTDP-L-rhamnose biosynthesis.</text>
</comment>
<dbReference type="InterPro" id="IPR036291">
    <property type="entry name" value="NAD(P)-bd_dom_sf"/>
</dbReference>
<evidence type="ECO:0000313" key="8">
    <source>
        <dbReference type="EMBL" id="NNV54194.1"/>
    </source>
</evidence>
<dbReference type="Gene3D" id="3.40.50.720">
    <property type="entry name" value="NAD(P)-binding Rossmann-like Domain"/>
    <property type="match status" value="1"/>
</dbReference>
<accession>A0A8J8FD62</accession>
<proteinExistence type="inferred from homology"/>
<comment type="function">
    <text evidence="6">Catalyzes the reduction of dTDP-6-deoxy-L-lyxo-4-hexulose to yield dTDP-L-rhamnose.</text>
</comment>
<comment type="caution">
    <text evidence="8">The sequence shown here is derived from an EMBL/GenBank/DDBJ whole genome shotgun (WGS) entry which is preliminary data.</text>
</comment>
<feature type="domain" description="RmlD-like substrate binding" evidence="7">
    <location>
        <begin position="1"/>
        <end position="293"/>
    </location>
</feature>
<evidence type="ECO:0000256" key="3">
    <source>
        <dbReference type="ARBA" id="ARBA00012929"/>
    </source>
</evidence>
<evidence type="ECO:0000256" key="5">
    <source>
        <dbReference type="ARBA" id="ARBA00048200"/>
    </source>
</evidence>
<gene>
    <name evidence="8" type="ORF">GD597_01895</name>
</gene>
<dbReference type="EMBL" id="WHPF01000002">
    <property type="protein sequence ID" value="NNV54194.1"/>
    <property type="molecule type" value="Genomic_DNA"/>
</dbReference>
<sequence>MKILVTGANGFLGVHLLLYLSQQGFSVIACSRGINRIPATQDFPYYTIDLTDASAVNQLIDEIQPDVIIHTAANSKPDECEQDKAACILQNVSATENLLAACAGTQTHFIFTSTDFIFGENGPHKEDDTPNPLNFYGQSKLMAEQKIKESGLLYTIVRPVFIYGPVLEGMRPSFLHWVKNNLAQQKPIKVVSDQQRTPGFVVDICRGIETIIRKKASGVFHLAGKDIVSPYDMAMAVAKVLGLDAALIEKVTSDTFKETVIRAKQSGVFIDKARDILGYNPVSFEEGVQLTFNQA</sequence>
<evidence type="ECO:0000256" key="1">
    <source>
        <dbReference type="ARBA" id="ARBA00004781"/>
    </source>
</evidence>
<reference evidence="8" key="1">
    <citation type="submission" date="2019-10" db="EMBL/GenBank/DDBJ databases">
        <title>Draft genome sequence of Panacibacter sp. KCS-6.</title>
        <authorList>
            <person name="Yim K.J."/>
        </authorList>
    </citation>
    <scope>NUCLEOTIDE SEQUENCE</scope>
    <source>
        <strain evidence="8">KCS-6</strain>
    </source>
</reference>
<dbReference type="InterPro" id="IPR029903">
    <property type="entry name" value="RmlD-like-bd"/>
</dbReference>
<dbReference type="UniPathway" id="UPA00124"/>